<dbReference type="STRING" id="1763535.LPB072_20240"/>
<dbReference type="GO" id="GO:0000160">
    <property type="term" value="P:phosphorelay signal transduction system"/>
    <property type="evidence" value="ECO:0007669"/>
    <property type="project" value="InterPro"/>
</dbReference>
<dbReference type="KEGG" id="hyl:LPB072_20240"/>
<dbReference type="InterPro" id="IPR050595">
    <property type="entry name" value="Bact_response_regulator"/>
</dbReference>
<dbReference type="EMBL" id="LVWD01000041">
    <property type="protein sequence ID" value="OAD39627.1"/>
    <property type="molecule type" value="Genomic_DNA"/>
</dbReference>
<feature type="domain" description="Response regulatory" evidence="3">
    <location>
        <begin position="8"/>
        <end position="124"/>
    </location>
</feature>
<organism evidence="4 7">
    <name type="scientific">Hydrogenophaga crassostreae</name>
    <dbReference type="NCBI Taxonomy" id="1763535"/>
    <lineage>
        <taxon>Bacteria</taxon>
        <taxon>Pseudomonadati</taxon>
        <taxon>Pseudomonadota</taxon>
        <taxon>Betaproteobacteria</taxon>
        <taxon>Burkholderiales</taxon>
        <taxon>Comamonadaceae</taxon>
        <taxon>Hydrogenophaga</taxon>
    </lineage>
</organism>
<dbReference type="InterPro" id="IPR011006">
    <property type="entry name" value="CheY-like_superfamily"/>
</dbReference>
<dbReference type="PANTHER" id="PTHR44591">
    <property type="entry name" value="STRESS RESPONSE REGULATOR PROTEIN 1"/>
    <property type="match status" value="1"/>
</dbReference>
<dbReference type="PROSITE" id="PS50110">
    <property type="entry name" value="RESPONSE_REGULATORY"/>
    <property type="match status" value="1"/>
</dbReference>
<evidence type="ECO:0000256" key="2">
    <source>
        <dbReference type="PROSITE-ProRule" id="PRU00169"/>
    </source>
</evidence>
<dbReference type="SMART" id="SM00448">
    <property type="entry name" value="REC"/>
    <property type="match status" value="1"/>
</dbReference>
<name>A0A167GLS7_9BURK</name>
<dbReference type="EMBL" id="CP017476">
    <property type="protein sequence ID" value="AOW14798.1"/>
    <property type="molecule type" value="Genomic_DNA"/>
</dbReference>
<reference evidence="5 6" key="1">
    <citation type="submission" date="2016-02" db="EMBL/GenBank/DDBJ databases">
        <title>Draft genome sequence of Hydrogenophaga sp. LPB0072.</title>
        <authorList>
            <person name="Shin S.-K."/>
            <person name="Yi H."/>
        </authorList>
    </citation>
    <scope>NUCLEOTIDE SEQUENCE [LARGE SCALE GENOMIC DNA]</scope>
    <source>
        <strain evidence="5 6">LPB0072</strain>
    </source>
</reference>
<accession>A0A167GLS7</accession>
<dbReference type="Pfam" id="PF00072">
    <property type="entry name" value="Response_reg"/>
    <property type="match status" value="1"/>
</dbReference>
<evidence type="ECO:0000313" key="4">
    <source>
        <dbReference type="EMBL" id="AOW14798.1"/>
    </source>
</evidence>
<evidence type="ECO:0000313" key="7">
    <source>
        <dbReference type="Proteomes" id="UP000185680"/>
    </source>
</evidence>
<protein>
    <recommendedName>
        <fullName evidence="3">Response regulatory domain-containing protein</fullName>
    </recommendedName>
</protein>
<dbReference type="AlphaFoldDB" id="A0A167GLS7"/>
<keyword evidence="6" id="KW-1185">Reference proteome</keyword>
<dbReference type="PANTHER" id="PTHR44591:SF19">
    <property type="entry name" value="TWO-COMPONENT RESPONSE REGULATOR-RELATED"/>
    <property type="match status" value="1"/>
</dbReference>
<dbReference type="Proteomes" id="UP000185657">
    <property type="component" value="Unassembled WGS sequence"/>
</dbReference>
<evidence type="ECO:0000313" key="6">
    <source>
        <dbReference type="Proteomes" id="UP000185657"/>
    </source>
</evidence>
<keyword evidence="1 2" id="KW-0597">Phosphoprotein</keyword>
<sequence length="322" mass="35533">MAMNAPKKILYVDDEAMALKYFDRLVSSIAPVLTASSVEGGKAVLREHASEIAVLVTDQRMPGELGNELLRYARENHPHIVRMLTTAYSELGDAIEAINSGEIFRYINKPWELDNLHTDLKNALELSALRSERDELLHDKILVQQSQLLSNRMASLLMLSAAVQSEAHEAALYQFAQSALMCKTIDPGIDWQRWEHADLLQAEAQRGVAIASHLRHWLRTWGPASDDARALQVLAEVLDAEPLGGDGVLITDPRILTALLTAPAGQMVSAQQCAWLAWLMWQKGLANLEALNGSFRVTHVAASTLPGDWLADSMEQLGRSLA</sequence>
<evidence type="ECO:0000256" key="1">
    <source>
        <dbReference type="ARBA" id="ARBA00022553"/>
    </source>
</evidence>
<reference evidence="4 7" key="2">
    <citation type="submission" date="2016-10" db="EMBL/GenBank/DDBJ databases">
        <title>Hydorgenophaga sp. LPB0072 isolated from gastropod.</title>
        <authorList>
            <person name="Kim E."/>
            <person name="Yi H."/>
        </authorList>
    </citation>
    <scope>NUCLEOTIDE SEQUENCE [LARGE SCALE GENOMIC DNA]</scope>
    <source>
        <strain evidence="4 7">LPB0072</strain>
    </source>
</reference>
<evidence type="ECO:0000259" key="3">
    <source>
        <dbReference type="PROSITE" id="PS50110"/>
    </source>
</evidence>
<feature type="modified residue" description="4-aspartylphosphate" evidence="2">
    <location>
        <position position="58"/>
    </location>
</feature>
<dbReference type="Proteomes" id="UP000185680">
    <property type="component" value="Chromosome"/>
</dbReference>
<evidence type="ECO:0000313" key="5">
    <source>
        <dbReference type="EMBL" id="OAD39627.1"/>
    </source>
</evidence>
<dbReference type="OrthoDB" id="9774747at2"/>
<proteinExistence type="predicted"/>
<gene>
    <name evidence="4" type="ORF">LPB072_20240</name>
    <name evidence="5" type="ORF">LPB72_20410</name>
</gene>
<dbReference type="CDD" id="cd17569">
    <property type="entry name" value="REC_HupR-like"/>
    <property type="match status" value="1"/>
</dbReference>
<dbReference type="InterPro" id="IPR001789">
    <property type="entry name" value="Sig_transdc_resp-reg_receiver"/>
</dbReference>
<dbReference type="SUPFAM" id="SSF52172">
    <property type="entry name" value="CheY-like"/>
    <property type="match status" value="1"/>
</dbReference>
<dbReference type="Gene3D" id="3.40.50.2300">
    <property type="match status" value="1"/>
</dbReference>